<reference evidence="5" key="2">
    <citation type="submission" date="2022-01" db="EMBL/GenBank/DDBJ databases">
        <authorList>
            <person name="Yamashiro T."/>
            <person name="Shiraishi A."/>
            <person name="Satake H."/>
            <person name="Nakayama K."/>
        </authorList>
    </citation>
    <scope>NUCLEOTIDE SEQUENCE</scope>
</reference>
<feature type="region of interest" description="Disordered" evidence="3">
    <location>
        <begin position="308"/>
        <end position="362"/>
    </location>
</feature>
<sequence>MTQENYVEECSTQRPHLLEPNRFCFWKARFETYVKSKDIDLWQVIQNGDFYFEIEDGETKLMKEMPYELLKYNEKKQLGKNEEAKITIYNALPKKSTSESSCVKPQRSNSGNRFGEGRNNSFKDKGGESSKKKGACYNCVIEGHFSNECRKLKENKDFMRGAWCDSEDNDEHQNDVTCLMAIDSQKVVSKPSSSNIDLNFIDLQMENDELLKFNKDFTKTFEKLVKVKRAIENKNSKLLSKINDFEIEVKKLANDKEVVEPCQKCVELTQEVDSSTSNVSKPQDEALNFSKFKSSVIALDDMLSHQKLSQDKEGEMDNPPKDSKTKQKMTNTRSTEWKKEIVKDKAKFKAPNDQSEKSKSKSISNNFNVISAGCRNLNAMTIGCANLKPSDGTGKESPSQYIIV</sequence>
<evidence type="ECO:0000256" key="1">
    <source>
        <dbReference type="PROSITE-ProRule" id="PRU00047"/>
    </source>
</evidence>
<dbReference type="EMBL" id="BQNB010019844">
    <property type="protein sequence ID" value="GJT89642.1"/>
    <property type="molecule type" value="Genomic_DNA"/>
</dbReference>
<keyword evidence="1" id="KW-0479">Metal-binding</keyword>
<feature type="compositionally biased region" description="Basic and acidic residues" evidence="3">
    <location>
        <begin position="121"/>
        <end position="131"/>
    </location>
</feature>
<accession>A0ABQ5HP55</accession>
<dbReference type="InterPro" id="IPR036875">
    <property type="entry name" value="Znf_CCHC_sf"/>
</dbReference>
<evidence type="ECO:0000259" key="4">
    <source>
        <dbReference type="PROSITE" id="PS50158"/>
    </source>
</evidence>
<feature type="coiled-coil region" evidence="2">
    <location>
        <begin position="228"/>
        <end position="255"/>
    </location>
</feature>
<feature type="domain" description="CCHC-type" evidence="4">
    <location>
        <begin position="136"/>
        <end position="151"/>
    </location>
</feature>
<feature type="compositionally biased region" description="Polar residues" evidence="3">
    <location>
        <begin position="98"/>
        <end position="112"/>
    </location>
</feature>
<feature type="compositionally biased region" description="Basic and acidic residues" evidence="3">
    <location>
        <begin position="335"/>
        <end position="347"/>
    </location>
</feature>
<organism evidence="5 6">
    <name type="scientific">Tanacetum coccineum</name>
    <dbReference type="NCBI Taxonomy" id="301880"/>
    <lineage>
        <taxon>Eukaryota</taxon>
        <taxon>Viridiplantae</taxon>
        <taxon>Streptophyta</taxon>
        <taxon>Embryophyta</taxon>
        <taxon>Tracheophyta</taxon>
        <taxon>Spermatophyta</taxon>
        <taxon>Magnoliopsida</taxon>
        <taxon>eudicotyledons</taxon>
        <taxon>Gunneridae</taxon>
        <taxon>Pentapetalae</taxon>
        <taxon>asterids</taxon>
        <taxon>campanulids</taxon>
        <taxon>Asterales</taxon>
        <taxon>Asteraceae</taxon>
        <taxon>Asteroideae</taxon>
        <taxon>Anthemideae</taxon>
        <taxon>Anthemidinae</taxon>
        <taxon>Tanacetum</taxon>
    </lineage>
</organism>
<dbReference type="InterPro" id="IPR001878">
    <property type="entry name" value="Znf_CCHC"/>
</dbReference>
<proteinExistence type="predicted"/>
<keyword evidence="1" id="KW-0862">Zinc</keyword>
<evidence type="ECO:0000313" key="5">
    <source>
        <dbReference type="EMBL" id="GJT89642.1"/>
    </source>
</evidence>
<feature type="region of interest" description="Disordered" evidence="3">
    <location>
        <begin position="98"/>
        <end position="132"/>
    </location>
</feature>
<evidence type="ECO:0000256" key="2">
    <source>
        <dbReference type="SAM" id="Coils"/>
    </source>
</evidence>
<gene>
    <name evidence="5" type="ORF">Tco_1078487</name>
</gene>
<keyword evidence="6" id="KW-1185">Reference proteome</keyword>
<keyword evidence="1" id="KW-0863">Zinc-finger</keyword>
<dbReference type="SUPFAM" id="SSF57756">
    <property type="entry name" value="Retrovirus zinc finger-like domains"/>
    <property type="match status" value="1"/>
</dbReference>
<keyword evidence="2" id="KW-0175">Coiled coil</keyword>
<dbReference type="SMART" id="SM00343">
    <property type="entry name" value="ZnF_C2HC"/>
    <property type="match status" value="1"/>
</dbReference>
<reference evidence="5" key="1">
    <citation type="journal article" date="2022" name="Int. J. Mol. Sci.">
        <title>Draft Genome of Tanacetum Coccineum: Genomic Comparison of Closely Related Tanacetum-Family Plants.</title>
        <authorList>
            <person name="Yamashiro T."/>
            <person name="Shiraishi A."/>
            <person name="Nakayama K."/>
            <person name="Satake H."/>
        </authorList>
    </citation>
    <scope>NUCLEOTIDE SEQUENCE</scope>
</reference>
<dbReference type="Proteomes" id="UP001151760">
    <property type="component" value="Unassembled WGS sequence"/>
</dbReference>
<name>A0ABQ5HP55_9ASTR</name>
<comment type="caution">
    <text evidence="5">The sequence shown here is derived from an EMBL/GenBank/DDBJ whole genome shotgun (WGS) entry which is preliminary data.</text>
</comment>
<protein>
    <submittedName>
        <fullName evidence="5">Zf-CCHC domain-containing protein</fullName>
    </submittedName>
</protein>
<dbReference type="PROSITE" id="PS50158">
    <property type="entry name" value="ZF_CCHC"/>
    <property type="match status" value="1"/>
</dbReference>
<evidence type="ECO:0000256" key="3">
    <source>
        <dbReference type="SAM" id="MobiDB-lite"/>
    </source>
</evidence>
<feature type="compositionally biased region" description="Basic and acidic residues" evidence="3">
    <location>
        <begin position="308"/>
        <end position="325"/>
    </location>
</feature>
<evidence type="ECO:0000313" key="6">
    <source>
        <dbReference type="Proteomes" id="UP001151760"/>
    </source>
</evidence>